<reference evidence="5 6" key="1">
    <citation type="submission" date="2019-07" db="EMBL/GenBank/DDBJ databases">
        <title>Whole genome shotgun sequence of Microvirga aerophila NBRC 106136.</title>
        <authorList>
            <person name="Hosoyama A."/>
            <person name="Uohara A."/>
            <person name="Ohji S."/>
            <person name="Ichikawa N."/>
        </authorList>
    </citation>
    <scope>NUCLEOTIDE SEQUENCE [LARGE SCALE GENOMIC DNA]</scope>
    <source>
        <strain evidence="5 6">NBRC 106136</strain>
    </source>
</reference>
<name>A0A512BY79_9HYPH</name>
<dbReference type="InterPro" id="IPR046335">
    <property type="entry name" value="LacI/GalR-like_sensor"/>
</dbReference>
<dbReference type="PANTHER" id="PTHR30146">
    <property type="entry name" value="LACI-RELATED TRANSCRIPTIONAL REPRESSOR"/>
    <property type="match status" value="1"/>
</dbReference>
<dbReference type="SUPFAM" id="SSF53822">
    <property type="entry name" value="Periplasmic binding protein-like I"/>
    <property type="match status" value="1"/>
</dbReference>
<evidence type="ECO:0000256" key="1">
    <source>
        <dbReference type="ARBA" id="ARBA00023015"/>
    </source>
</evidence>
<dbReference type="EMBL" id="BJYU01000081">
    <property type="protein sequence ID" value="GEO16909.1"/>
    <property type="molecule type" value="Genomic_DNA"/>
</dbReference>
<evidence type="ECO:0000256" key="2">
    <source>
        <dbReference type="ARBA" id="ARBA00023125"/>
    </source>
</evidence>
<accession>A0A512BY79</accession>
<keyword evidence="6" id="KW-1185">Reference proteome</keyword>
<proteinExistence type="predicted"/>
<dbReference type="CDD" id="cd06273">
    <property type="entry name" value="PBP1_LacI-like"/>
    <property type="match status" value="1"/>
</dbReference>
<dbReference type="Gene3D" id="3.40.50.2300">
    <property type="match status" value="2"/>
</dbReference>
<evidence type="ECO:0000259" key="4">
    <source>
        <dbReference type="PROSITE" id="PS50932"/>
    </source>
</evidence>
<sequence length="297" mass="32511">MRDLGYMPNGAARALRSLRSRIMGIVIPTLNHAIYAGMVEALQQRLAGSEYSLLVATSEYDLTREEQQARLLVERGVEGLVLVGDNHRPELYRLLDRTPYVNTYVYKADSDHPCVGFDNRRATFEITEFLVGLGHCRFGMISAVTAGNDRASDRVAGVRAALETYNLSLPPEAVYERPYSILSGREGVRYLRTLTPSPTAIICGNDVLAMGALAECRAAGISVPDEISLVGFDNLEFAAHLDPPLTTMEVPAAEMGARAADFLLSQVSGKLDLHSVHLEPNLIVRRTTGRAPLPDSR</sequence>
<dbReference type="InterPro" id="IPR028082">
    <property type="entry name" value="Peripla_BP_I"/>
</dbReference>
<organism evidence="5 6">
    <name type="scientific">Microvirga aerophila</name>
    <dbReference type="NCBI Taxonomy" id="670291"/>
    <lineage>
        <taxon>Bacteria</taxon>
        <taxon>Pseudomonadati</taxon>
        <taxon>Pseudomonadota</taxon>
        <taxon>Alphaproteobacteria</taxon>
        <taxon>Hyphomicrobiales</taxon>
        <taxon>Methylobacteriaceae</taxon>
        <taxon>Microvirga</taxon>
    </lineage>
</organism>
<dbReference type="Proteomes" id="UP000321085">
    <property type="component" value="Unassembled WGS sequence"/>
</dbReference>
<gene>
    <name evidence="5" type="ORF">MAE02_46050</name>
</gene>
<dbReference type="InterPro" id="IPR000843">
    <property type="entry name" value="HTH_LacI"/>
</dbReference>
<keyword evidence="2" id="KW-0238">DNA-binding</keyword>
<evidence type="ECO:0000313" key="5">
    <source>
        <dbReference type="EMBL" id="GEO16909.1"/>
    </source>
</evidence>
<comment type="caution">
    <text evidence="5">The sequence shown here is derived from an EMBL/GenBank/DDBJ whole genome shotgun (WGS) entry which is preliminary data.</text>
</comment>
<keyword evidence="1" id="KW-0805">Transcription regulation</keyword>
<dbReference type="GO" id="GO:0003700">
    <property type="term" value="F:DNA-binding transcription factor activity"/>
    <property type="evidence" value="ECO:0007669"/>
    <property type="project" value="TreeGrafter"/>
</dbReference>
<evidence type="ECO:0000256" key="3">
    <source>
        <dbReference type="ARBA" id="ARBA00023163"/>
    </source>
</evidence>
<dbReference type="GO" id="GO:0000976">
    <property type="term" value="F:transcription cis-regulatory region binding"/>
    <property type="evidence" value="ECO:0007669"/>
    <property type="project" value="TreeGrafter"/>
</dbReference>
<dbReference type="AlphaFoldDB" id="A0A512BY79"/>
<feature type="domain" description="HTH lacI-type" evidence="4">
    <location>
        <begin position="1"/>
        <end position="17"/>
    </location>
</feature>
<keyword evidence="3" id="KW-0804">Transcription</keyword>
<dbReference type="Pfam" id="PF13377">
    <property type="entry name" value="Peripla_BP_3"/>
    <property type="match status" value="1"/>
</dbReference>
<evidence type="ECO:0000313" key="6">
    <source>
        <dbReference type="Proteomes" id="UP000321085"/>
    </source>
</evidence>
<protein>
    <submittedName>
        <fullName evidence="5">Transcriptional regulator</fullName>
    </submittedName>
</protein>
<dbReference type="PROSITE" id="PS50932">
    <property type="entry name" value="HTH_LACI_2"/>
    <property type="match status" value="1"/>
</dbReference>
<dbReference type="PANTHER" id="PTHR30146:SF138">
    <property type="entry name" value="TRANSCRIPTIONAL REGULATORY PROTEIN"/>
    <property type="match status" value="1"/>
</dbReference>